<evidence type="ECO:0000313" key="2">
    <source>
        <dbReference type="Proteomes" id="UP000269154"/>
    </source>
</evidence>
<dbReference type="RefSeq" id="WP_124146235.1">
    <property type="nucleotide sequence ID" value="NZ_CAWOKI010000147.1"/>
</dbReference>
<protein>
    <recommendedName>
        <fullName evidence="3">Restriction endonuclease subunit R</fullName>
    </recommendedName>
</protein>
<proteinExistence type="predicted"/>
<gene>
    <name evidence="1" type="ORF">D5R40_04560</name>
</gene>
<evidence type="ECO:0008006" key="3">
    <source>
        <dbReference type="Google" id="ProtNLM"/>
    </source>
</evidence>
<evidence type="ECO:0000313" key="1">
    <source>
        <dbReference type="EMBL" id="RQH53434.1"/>
    </source>
</evidence>
<keyword evidence="2" id="KW-1185">Reference proteome</keyword>
<comment type="caution">
    <text evidence="1">The sequence shown here is derived from an EMBL/GenBank/DDBJ whole genome shotgun (WGS) entry which is preliminary data.</text>
</comment>
<reference evidence="1 2" key="1">
    <citation type="journal article" date="2018" name="ACS Chem. Biol.">
        <title>Ketoreductase domain dysfunction expands chemodiversity: malyngamide biosynthesis in the cyanobacterium Okeania hirsuta.</title>
        <authorList>
            <person name="Moss N.A."/>
            <person name="Leao T."/>
            <person name="Rankin M."/>
            <person name="McCullough T.M."/>
            <person name="Qu P."/>
            <person name="Korobeynikov A."/>
            <person name="Smith J.L."/>
            <person name="Gerwick L."/>
            <person name="Gerwick W.H."/>
        </authorList>
    </citation>
    <scope>NUCLEOTIDE SEQUENCE [LARGE SCALE GENOMIC DNA]</scope>
    <source>
        <strain evidence="1 2">PAB10Feb10-1</strain>
    </source>
</reference>
<accession>A0A3N6QRF8</accession>
<sequence>MVLKEYFWVVAIEAKLSQYSLEVAWPQLLFYMLTNLTPKVPTFGLLINGSNFRFIKLMKGDNLQYSVSRLFDILNPGNDLHQVFQILKHLSQLTEGYNLE</sequence>
<dbReference type="AlphaFoldDB" id="A0A3N6QRF8"/>
<dbReference type="Proteomes" id="UP000269154">
    <property type="component" value="Unassembled WGS sequence"/>
</dbReference>
<organism evidence="1 2">
    <name type="scientific">Okeania hirsuta</name>
    <dbReference type="NCBI Taxonomy" id="1458930"/>
    <lineage>
        <taxon>Bacteria</taxon>
        <taxon>Bacillati</taxon>
        <taxon>Cyanobacteriota</taxon>
        <taxon>Cyanophyceae</taxon>
        <taxon>Oscillatoriophycideae</taxon>
        <taxon>Oscillatoriales</taxon>
        <taxon>Microcoleaceae</taxon>
        <taxon>Okeania</taxon>
    </lineage>
</organism>
<name>A0A3N6QRF8_9CYAN</name>
<dbReference type="EMBL" id="RCBY01000014">
    <property type="protein sequence ID" value="RQH53434.1"/>
    <property type="molecule type" value="Genomic_DNA"/>
</dbReference>